<dbReference type="PANTHER" id="PTHR12219">
    <property type="entry name" value="NADH-UBIQUINONE OXIDOREDUCTASE"/>
    <property type="match status" value="1"/>
</dbReference>
<comment type="caution">
    <text evidence="1">The sequence shown here is derived from an EMBL/GenBank/DDBJ whole genome shotgun (WGS) entry which is preliminary data.</text>
</comment>
<dbReference type="Proteomes" id="UP000722336">
    <property type="component" value="Unassembled WGS sequence"/>
</dbReference>
<dbReference type="RefSeq" id="WP_218444059.1">
    <property type="nucleotide sequence ID" value="NZ_JAGSPA010000001.1"/>
</dbReference>
<dbReference type="EMBL" id="JAGSPA010000001">
    <property type="protein sequence ID" value="MBV7255703.1"/>
    <property type="molecule type" value="Genomic_DNA"/>
</dbReference>
<accession>A0ABS6SBA3</accession>
<dbReference type="Pfam" id="PF04800">
    <property type="entry name" value="NDUS4"/>
    <property type="match status" value="1"/>
</dbReference>
<proteinExistence type="predicted"/>
<protein>
    <submittedName>
        <fullName evidence="1">ETC complex I subunit</fullName>
    </submittedName>
</protein>
<evidence type="ECO:0000313" key="2">
    <source>
        <dbReference type="Proteomes" id="UP000722336"/>
    </source>
</evidence>
<dbReference type="PANTHER" id="PTHR12219:SF8">
    <property type="entry name" value="NADH DEHYDROGENASE [UBIQUINONE] IRON-SULFUR PROTEIN 4, MITOCHONDRIAL"/>
    <property type="match status" value="1"/>
</dbReference>
<gene>
    <name evidence="1" type="ORF">KCG44_02760</name>
</gene>
<name>A0ABS6SBA3_9SPHN</name>
<dbReference type="InterPro" id="IPR006885">
    <property type="entry name" value="NADH_UbQ_FeS_4_mit-like"/>
</dbReference>
<reference evidence="1 2" key="1">
    <citation type="submission" date="2021-04" db="EMBL/GenBank/DDBJ databases">
        <authorList>
            <person name="Pira H."/>
            <person name="Risdian C."/>
            <person name="Wink J."/>
        </authorList>
    </citation>
    <scope>NUCLEOTIDE SEQUENCE [LARGE SCALE GENOMIC DNA]</scope>
    <source>
        <strain evidence="1 2">WHA3</strain>
    </source>
</reference>
<organism evidence="1 2">
    <name type="scientific">Pacificimonas pallii</name>
    <dbReference type="NCBI Taxonomy" id="2827236"/>
    <lineage>
        <taxon>Bacteria</taxon>
        <taxon>Pseudomonadati</taxon>
        <taxon>Pseudomonadota</taxon>
        <taxon>Alphaproteobacteria</taxon>
        <taxon>Sphingomonadales</taxon>
        <taxon>Sphingosinicellaceae</taxon>
        <taxon>Pacificimonas</taxon>
    </lineage>
</organism>
<sequence>MTARIYQRAMSAMQSGKARADEWVLEYVPNARQRHDPMTGWAGSADTKQQLKLRFDSREQAIAYAEKKDVAYSVAPPRVHRLKIQAYSDNFR</sequence>
<evidence type="ECO:0000313" key="1">
    <source>
        <dbReference type="EMBL" id="MBV7255703.1"/>
    </source>
</evidence>
<keyword evidence="2" id="KW-1185">Reference proteome</keyword>